<proteinExistence type="predicted"/>
<keyword evidence="1" id="KW-0472">Membrane</keyword>
<organism evidence="2 3">
    <name type="scientific">Fusarium vanettenii (strain ATCC MYA-4622 / CBS 123669 / FGSC 9596 / NRRL 45880 / 77-13-4)</name>
    <name type="common">Fusarium solani subsp. pisi</name>
    <dbReference type="NCBI Taxonomy" id="660122"/>
    <lineage>
        <taxon>Eukaryota</taxon>
        <taxon>Fungi</taxon>
        <taxon>Dikarya</taxon>
        <taxon>Ascomycota</taxon>
        <taxon>Pezizomycotina</taxon>
        <taxon>Sordariomycetes</taxon>
        <taxon>Hypocreomycetidae</taxon>
        <taxon>Hypocreales</taxon>
        <taxon>Nectriaceae</taxon>
        <taxon>Fusarium</taxon>
        <taxon>Fusarium solani species complex</taxon>
        <taxon>Fusarium vanettenii</taxon>
    </lineage>
</organism>
<dbReference type="HOGENOM" id="CLU_510981_0_0_1"/>
<keyword evidence="1" id="KW-0812">Transmembrane</keyword>
<name>C7ZIM3_FUSV7</name>
<evidence type="ECO:0000313" key="3">
    <source>
        <dbReference type="Proteomes" id="UP000005206"/>
    </source>
</evidence>
<dbReference type="GeneID" id="9674217"/>
<feature type="transmembrane region" description="Helical" evidence="1">
    <location>
        <begin position="109"/>
        <end position="126"/>
    </location>
</feature>
<protein>
    <submittedName>
        <fullName evidence="2">Uncharacterized protein</fullName>
    </submittedName>
</protein>
<dbReference type="OrthoDB" id="5092514at2759"/>
<reference evidence="2 3" key="1">
    <citation type="journal article" date="2009" name="PLoS Genet.">
        <title>The genome of Nectria haematococca: contribution of supernumerary chromosomes to gene expansion.</title>
        <authorList>
            <person name="Coleman J.J."/>
            <person name="Rounsley S.D."/>
            <person name="Rodriguez-Carres M."/>
            <person name="Kuo A."/>
            <person name="Wasmann C.C."/>
            <person name="Grimwood J."/>
            <person name="Schmutz J."/>
            <person name="Taga M."/>
            <person name="White G.J."/>
            <person name="Zhou S."/>
            <person name="Schwartz D.C."/>
            <person name="Freitag M."/>
            <person name="Ma L.J."/>
            <person name="Danchin E.G."/>
            <person name="Henrissat B."/>
            <person name="Coutinho P.M."/>
            <person name="Nelson D.R."/>
            <person name="Straney D."/>
            <person name="Napoli C.A."/>
            <person name="Barker B.M."/>
            <person name="Gribskov M."/>
            <person name="Rep M."/>
            <person name="Kroken S."/>
            <person name="Molnar I."/>
            <person name="Rensing C."/>
            <person name="Kennell J.C."/>
            <person name="Zamora J."/>
            <person name="Farman M.L."/>
            <person name="Selker E.U."/>
            <person name="Salamov A."/>
            <person name="Shapiro H."/>
            <person name="Pangilinan J."/>
            <person name="Lindquist E."/>
            <person name="Lamers C."/>
            <person name="Grigoriev I.V."/>
            <person name="Geiser D.M."/>
            <person name="Covert S.F."/>
            <person name="Temporini E."/>
            <person name="Vanetten H.D."/>
        </authorList>
    </citation>
    <scope>NUCLEOTIDE SEQUENCE [LARGE SCALE GENOMIC DNA]</scope>
    <source>
        <strain evidence="3">ATCC MYA-4622 / CBS 123669 / FGSC 9596 / NRRL 45880 / 77-13-4</strain>
    </source>
</reference>
<dbReference type="Proteomes" id="UP000005206">
    <property type="component" value="Chromosome 12"/>
</dbReference>
<keyword evidence="1" id="KW-1133">Transmembrane helix</keyword>
<dbReference type="KEGG" id="nhe:NECHADRAFT_87194"/>
<dbReference type="AlphaFoldDB" id="C7ZIM3"/>
<dbReference type="InParanoid" id="C7ZIM3"/>
<evidence type="ECO:0000256" key="1">
    <source>
        <dbReference type="SAM" id="Phobius"/>
    </source>
</evidence>
<keyword evidence="3" id="KW-1185">Reference proteome</keyword>
<gene>
    <name evidence="2" type="ORF">NECHADRAFT_87194</name>
</gene>
<dbReference type="RefSeq" id="XP_003041762.1">
    <property type="nucleotide sequence ID" value="XM_003041716.1"/>
</dbReference>
<accession>C7ZIM3</accession>
<sequence>MPPRRPARRVPLEGPIRSPRSIEAKRLRLFVRTHEGEQPTQVELDFLPSYSPDDGVLRIKLGRNSDGKRSIGWMNHPESDTTPPLHHETVPGVVDVFSGGKSTMRDNRISLNILGALFAIFIILISNPPNAYISHFTDARGIRTRDPLHNEDPWNWGIEVKSLLAQPGTSENTTSFDPAYSDMFHKYTVSYDPPLVGDLMSAVSQLSYSSRHVLVMPFLRNARRKPFNPDKFFESLAHGLDMIRPHRPELARISHENAKYYPSFLGMHRYTDDLEQDGIKAIAQRVSRRWNELRDIIGKSMTRLFNELDPLGDNMTKTIGEPDANNKVINLFEAFLSPGSLIQKFPDELDKYLLTLTRDLRILGDALELPSEISMLLVLDKRRDNKLSLQAIISAGRKDPTEALKYLEDLRAMSTVKLLLFHLEEAYRGLRLERLSLKHNSLRTQLMQTKTVPTKAWWNGCWARECLPPVPEIADRILNGTMNQKRLYNEALALRDRVGNPSRSLALVQDRGELIGEILADVAALKKSMGIKG</sequence>
<evidence type="ECO:0000313" key="2">
    <source>
        <dbReference type="EMBL" id="EEU36049.1"/>
    </source>
</evidence>
<dbReference type="VEuPathDB" id="FungiDB:NECHADRAFT_87194"/>
<dbReference type="EMBL" id="GG698931">
    <property type="protein sequence ID" value="EEU36049.1"/>
    <property type="molecule type" value="Genomic_DNA"/>
</dbReference>